<feature type="compositionally biased region" description="Polar residues" evidence="4">
    <location>
        <begin position="202"/>
        <end position="212"/>
    </location>
</feature>
<keyword evidence="8" id="KW-1185">Reference proteome</keyword>
<dbReference type="PROSITE" id="PS50304">
    <property type="entry name" value="TUDOR"/>
    <property type="match status" value="1"/>
</dbReference>
<feature type="compositionally biased region" description="Low complexity" evidence="4">
    <location>
        <begin position="254"/>
        <end position="271"/>
    </location>
</feature>
<dbReference type="PANTHER" id="PTHR15321">
    <property type="entry name" value="TUMOR SUPPRESSOR P53-BINDING PROTEIN 1"/>
    <property type="match status" value="1"/>
</dbReference>
<dbReference type="SUPFAM" id="SSF52113">
    <property type="entry name" value="BRCT domain"/>
    <property type="match status" value="1"/>
</dbReference>
<evidence type="ECO:0000259" key="5">
    <source>
        <dbReference type="PROSITE" id="PS50172"/>
    </source>
</evidence>
<feature type="compositionally biased region" description="Polar residues" evidence="4">
    <location>
        <begin position="372"/>
        <end position="387"/>
    </location>
</feature>
<dbReference type="Proteomes" id="UP000717328">
    <property type="component" value="Unassembled WGS sequence"/>
</dbReference>
<dbReference type="PANTHER" id="PTHR15321:SF3">
    <property type="entry name" value="TP53-BINDING PROTEIN 1"/>
    <property type="match status" value="1"/>
</dbReference>
<feature type="compositionally biased region" description="Acidic residues" evidence="4">
    <location>
        <begin position="850"/>
        <end position="875"/>
    </location>
</feature>
<evidence type="ECO:0000259" key="6">
    <source>
        <dbReference type="PROSITE" id="PS50304"/>
    </source>
</evidence>
<evidence type="ECO:0008006" key="9">
    <source>
        <dbReference type="Google" id="ProtNLM"/>
    </source>
</evidence>
<accession>A0A9P7GPG0</accession>
<dbReference type="GO" id="GO:0045944">
    <property type="term" value="P:positive regulation of transcription by RNA polymerase II"/>
    <property type="evidence" value="ECO:0007669"/>
    <property type="project" value="TreeGrafter"/>
</dbReference>
<feature type="compositionally biased region" description="Polar residues" evidence="4">
    <location>
        <begin position="493"/>
        <end position="502"/>
    </location>
</feature>
<dbReference type="CDD" id="cd17745">
    <property type="entry name" value="BRCT_p53bp1_rpt1"/>
    <property type="match status" value="1"/>
</dbReference>
<feature type="domain" description="BRCT" evidence="5">
    <location>
        <begin position="1078"/>
        <end position="1198"/>
    </location>
</feature>
<keyword evidence="2" id="KW-0227">DNA damage</keyword>
<feature type="compositionally biased region" description="Polar residues" evidence="4">
    <location>
        <begin position="1"/>
        <end position="10"/>
    </location>
</feature>
<dbReference type="EMBL" id="JABCKI010000031">
    <property type="protein sequence ID" value="KAG5653828.1"/>
    <property type="molecule type" value="Genomic_DNA"/>
</dbReference>
<feature type="compositionally biased region" description="Polar residues" evidence="4">
    <location>
        <begin position="1060"/>
        <end position="1072"/>
    </location>
</feature>
<feature type="compositionally biased region" description="Polar residues" evidence="4">
    <location>
        <begin position="51"/>
        <end position="61"/>
    </location>
</feature>
<dbReference type="PROSITE" id="PS50172">
    <property type="entry name" value="BRCT"/>
    <property type="match status" value="1"/>
</dbReference>
<dbReference type="Pfam" id="PF18115">
    <property type="entry name" value="Tudor_3"/>
    <property type="match status" value="1"/>
</dbReference>
<name>A0A9P7GPG0_9AGAR</name>
<reference evidence="7" key="2">
    <citation type="submission" date="2021-10" db="EMBL/GenBank/DDBJ databases">
        <title>Phylogenomics reveals ancestral predisposition of the termite-cultivated fungus Termitomyces towards a domesticated lifestyle.</title>
        <authorList>
            <person name="Auxier B."/>
            <person name="Grum-Grzhimaylo A."/>
            <person name="Cardenas M.E."/>
            <person name="Lodge J.D."/>
            <person name="Laessoe T."/>
            <person name="Pedersen O."/>
            <person name="Smith M.E."/>
            <person name="Kuyper T.W."/>
            <person name="Franco-Molano E.A."/>
            <person name="Baroni T.J."/>
            <person name="Aanen D.K."/>
        </authorList>
    </citation>
    <scope>NUCLEOTIDE SEQUENCE</scope>
    <source>
        <strain evidence="7">D49</strain>
    </source>
</reference>
<feature type="compositionally biased region" description="Polar residues" evidence="4">
    <location>
        <begin position="342"/>
        <end position="351"/>
    </location>
</feature>
<dbReference type="InterPro" id="IPR047250">
    <property type="entry name" value="BRCT_p53bp1-like_rpt2"/>
</dbReference>
<keyword evidence="3" id="KW-0539">Nucleus</keyword>
<feature type="region of interest" description="Disordered" evidence="4">
    <location>
        <begin position="493"/>
        <end position="915"/>
    </location>
</feature>
<evidence type="ECO:0000313" key="8">
    <source>
        <dbReference type="Proteomes" id="UP000717328"/>
    </source>
</evidence>
<dbReference type="InterPro" id="IPR002999">
    <property type="entry name" value="Tudor"/>
</dbReference>
<feature type="compositionally biased region" description="Polar residues" evidence="4">
    <location>
        <begin position="227"/>
        <end position="238"/>
    </location>
</feature>
<dbReference type="Gene3D" id="2.30.30.140">
    <property type="match status" value="1"/>
</dbReference>
<dbReference type="Gene3D" id="3.40.50.10190">
    <property type="entry name" value="BRCT domain"/>
    <property type="match status" value="1"/>
</dbReference>
<dbReference type="InterPro" id="IPR036420">
    <property type="entry name" value="BRCT_dom_sf"/>
</dbReference>
<feature type="compositionally biased region" description="Low complexity" evidence="4">
    <location>
        <begin position="174"/>
        <end position="188"/>
    </location>
</feature>
<feature type="compositionally biased region" description="Basic residues" evidence="4">
    <location>
        <begin position="893"/>
        <end position="904"/>
    </location>
</feature>
<evidence type="ECO:0000256" key="2">
    <source>
        <dbReference type="ARBA" id="ARBA00022763"/>
    </source>
</evidence>
<feature type="compositionally biased region" description="Polar residues" evidence="4">
    <location>
        <begin position="452"/>
        <end position="479"/>
    </location>
</feature>
<feature type="compositionally biased region" description="Low complexity" evidence="4">
    <location>
        <begin position="749"/>
        <end position="764"/>
    </location>
</feature>
<feature type="region of interest" description="Disordered" evidence="4">
    <location>
        <begin position="1"/>
        <end position="388"/>
    </location>
</feature>
<evidence type="ECO:0000256" key="1">
    <source>
        <dbReference type="ARBA" id="ARBA00004123"/>
    </source>
</evidence>
<gene>
    <name evidence="7" type="ORF">H0H81_010101</name>
</gene>
<feature type="compositionally biased region" description="Low complexity" evidence="4">
    <location>
        <begin position="325"/>
        <end position="335"/>
    </location>
</feature>
<proteinExistence type="predicted"/>
<protein>
    <recommendedName>
        <fullName evidence="9">BRCT domain-containing protein</fullName>
    </recommendedName>
</protein>
<dbReference type="SUPFAM" id="SSF63748">
    <property type="entry name" value="Tudor/PWWP/MBT"/>
    <property type="match status" value="1"/>
</dbReference>
<dbReference type="InterPro" id="IPR047249">
    <property type="entry name" value="BRCT_p53bp1-like_rpt1"/>
</dbReference>
<reference evidence="7" key="1">
    <citation type="submission" date="2021-02" db="EMBL/GenBank/DDBJ databases">
        <authorList>
            <person name="Nieuwenhuis M."/>
            <person name="Van De Peppel L.J.J."/>
        </authorList>
    </citation>
    <scope>NUCLEOTIDE SEQUENCE</scope>
    <source>
        <strain evidence="7">D49</strain>
    </source>
</reference>
<comment type="caution">
    <text evidence="7">The sequence shown here is derived from an EMBL/GenBank/DDBJ whole genome shotgun (WGS) entry which is preliminary data.</text>
</comment>
<dbReference type="InterPro" id="IPR041297">
    <property type="entry name" value="Crb2_Tudor"/>
</dbReference>
<feature type="region of interest" description="Disordered" evidence="4">
    <location>
        <begin position="1054"/>
        <end position="1076"/>
    </location>
</feature>
<evidence type="ECO:0000256" key="3">
    <source>
        <dbReference type="ARBA" id="ARBA00023242"/>
    </source>
</evidence>
<dbReference type="GO" id="GO:0042393">
    <property type="term" value="F:histone binding"/>
    <property type="evidence" value="ECO:0007669"/>
    <property type="project" value="TreeGrafter"/>
</dbReference>
<feature type="domain" description="Tudor" evidence="6">
    <location>
        <begin position="929"/>
        <end position="989"/>
    </location>
</feature>
<dbReference type="SMART" id="SM00333">
    <property type="entry name" value="TUDOR"/>
    <property type="match status" value="1"/>
</dbReference>
<dbReference type="GO" id="GO:0005634">
    <property type="term" value="C:nucleus"/>
    <property type="evidence" value="ECO:0007669"/>
    <property type="project" value="UniProtKB-SubCell"/>
</dbReference>
<comment type="subcellular location">
    <subcellularLocation>
        <location evidence="1">Nucleus</location>
    </subcellularLocation>
</comment>
<feature type="region of interest" description="Disordered" evidence="4">
    <location>
        <begin position="441"/>
        <end position="479"/>
    </location>
</feature>
<evidence type="ECO:0000313" key="7">
    <source>
        <dbReference type="EMBL" id="KAG5653828.1"/>
    </source>
</evidence>
<feature type="compositionally biased region" description="Pro residues" evidence="4">
    <location>
        <begin position="595"/>
        <end position="604"/>
    </location>
</feature>
<organism evidence="7 8">
    <name type="scientific">Sphagnurus paluster</name>
    <dbReference type="NCBI Taxonomy" id="117069"/>
    <lineage>
        <taxon>Eukaryota</taxon>
        <taxon>Fungi</taxon>
        <taxon>Dikarya</taxon>
        <taxon>Basidiomycota</taxon>
        <taxon>Agaricomycotina</taxon>
        <taxon>Agaricomycetes</taxon>
        <taxon>Agaricomycetidae</taxon>
        <taxon>Agaricales</taxon>
        <taxon>Tricholomatineae</taxon>
        <taxon>Lyophyllaceae</taxon>
        <taxon>Sphagnurus</taxon>
    </lineage>
</organism>
<sequence length="1352" mass="145765">MNSFNGSRITPRSDAEDESQATQLLQSIMEPGDVSWNTTALRGAAHEDDSNVTGDSGQSPSRLDAMPSYDFHGLAQTQTQHLSDEENNGGSQKENIGSKKRRRGQNGDVPGRPPSNGPRAGSSVRAASGTTKAKPASAKAVSFQSPRKSNAPPATRASTQRTASRSTPSSTKRVLSPISLSPVSSPVPFGEQDPEHEFLATSKVSNTASFSESPRVALPVGNESVKEQSGNRSMQSANRFPWSPSPEGTILVASTPSNSSASHSQPSQPFPETQLFDESQVDVVSGQTDYGIGLDNDNDTDGCVSDSGPTSSYFNPKDDEEDDLPLQQPQQVLPAVPLPPGATQQSTSTQRVPEDDMDAEPVHPFDEPIPVSRTSGNTAQSTGTTRSRGLLSMVDPRKRYRYEHLAQESAHRPQVTALPHVNHFAEPMDDTMDAIQEETQPTTTTGLPTVNHFFSSGDLSMSSAHGSTQPETQSTESGLPTVNHFASLSEMTDTNLQETQPSEEIPMPPPRQLPTRRTVDEPHPSLEEPPSRQPRRQFPPRKAPPTVPHTEHPVPVAPVHKEPTPGVGVAKAKAHVKEPSPQRPTRGFPARQKPTNPPPPPPPRAHAGPSRTRRQEEDAMDVVPDSEPLHEESSPESTELAARSPGKKSTRRQDARMDEVVEESIEMDKSNGMVSPEAVAKALFPGDDDDEEDDEEEDIPLAAVVPKPPSRPTAPAAKGKGKASVVEPPATRGSAAPQAPPTTSKKKNTTATASKTRTTRTAASLPTKKTSGIGRSWEIGEVPSSLPDQDHLEAGDAKRQRLDVTGAKKGKGKAAPAQTATKPKRSKTAPSGRLRGRTVLDYAESSISPSEDELPAEGDEDGTEPAEEEYQEPEVVDQSARKRKRGAAPAKAPKGKMKVAKKATRSTSSAVSNRQVKKLRSVSSAAKIAERAGTRVFALWKQDGHFYTGTVHAHSEGSHSTYVIQFDDGTDGIVSVDNMRLLDLHVGDDVLVPSFTRGVKVTDTSGLVSGLVTVGLDTGPEDVPLQAIKIASKTISYAWKDRILSPTNIITTVKPEGTRPSATPSGNSVLGGSTTRSTRSTLFDRTALAITISSTETDREAVVANIKNHGGFIVNDWSDVIRMDGKHTHSGNRWVISRSESKWIASDHVERVFLLADYASLKPKFLIALALGIPCLSFEWLNNSVTGLKEDEWTKYILPQGYSEALGARPSQQVDYDWGNSIHQLNEIMDNRVPCKLFDGKTILCVGAEMIPTQKGKKATIADEKNHEAQNAVTRIILAMGANRVEAVSDVRYASSAISSFDYVVVKEAGHYGPHLEDGTIVHWPWVKDCLVASRLLPLPQWGSQHTESQDA</sequence>
<feature type="compositionally biased region" description="Basic and acidic residues" evidence="4">
    <location>
        <begin position="517"/>
        <end position="530"/>
    </location>
</feature>
<dbReference type="OrthoDB" id="129353at2759"/>
<dbReference type="InterPro" id="IPR001357">
    <property type="entry name" value="BRCT_dom"/>
</dbReference>
<feature type="compositionally biased region" description="Polar residues" evidence="4">
    <location>
        <begin position="905"/>
        <end position="914"/>
    </location>
</feature>
<dbReference type="CDD" id="cd17724">
    <property type="entry name" value="BRCT_p53bp1_rpt2"/>
    <property type="match status" value="1"/>
</dbReference>
<feature type="compositionally biased region" description="Acidic residues" evidence="4">
    <location>
        <begin position="686"/>
        <end position="699"/>
    </location>
</feature>
<feature type="compositionally biased region" description="Polar residues" evidence="4">
    <location>
        <begin position="156"/>
        <end position="173"/>
    </location>
</feature>
<feature type="compositionally biased region" description="Basic and acidic residues" evidence="4">
    <location>
        <begin position="788"/>
        <end position="802"/>
    </location>
</feature>
<dbReference type="GO" id="GO:0000077">
    <property type="term" value="P:DNA damage checkpoint signaling"/>
    <property type="evidence" value="ECO:0007669"/>
    <property type="project" value="TreeGrafter"/>
</dbReference>
<dbReference type="InterPro" id="IPR047252">
    <property type="entry name" value="TP53BP1-like"/>
</dbReference>
<evidence type="ECO:0000256" key="4">
    <source>
        <dbReference type="SAM" id="MobiDB-lite"/>
    </source>
</evidence>